<dbReference type="Proteomes" id="UP001165586">
    <property type="component" value="Unassembled WGS sequence"/>
</dbReference>
<evidence type="ECO:0000256" key="3">
    <source>
        <dbReference type="ARBA" id="ARBA00022475"/>
    </source>
</evidence>
<name>A0ABT2H6V8_9MICO</name>
<evidence type="ECO:0000259" key="8">
    <source>
        <dbReference type="PROSITE" id="PS50928"/>
    </source>
</evidence>
<comment type="subcellular location">
    <subcellularLocation>
        <location evidence="1 7">Cell membrane</location>
        <topology evidence="1 7">Multi-pass membrane protein</topology>
    </subcellularLocation>
</comment>
<dbReference type="PANTHER" id="PTHR43163">
    <property type="entry name" value="DIPEPTIDE TRANSPORT SYSTEM PERMEASE PROTEIN DPPB-RELATED"/>
    <property type="match status" value="1"/>
</dbReference>
<dbReference type="SUPFAM" id="SSF161098">
    <property type="entry name" value="MetI-like"/>
    <property type="match status" value="1"/>
</dbReference>
<comment type="similarity">
    <text evidence="7">Belongs to the binding-protein-dependent transport system permease family.</text>
</comment>
<organism evidence="9 10">
    <name type="scientific">Herbiconiux daphne</name>
    <dbReference type="NCBI Taxonomy" id="2970914"/>
    <lineage>
        <taxon>Bacteria</taxon>
        <taxon>Bacillati</taxon>
        <taxon>Actinomycetota</taxon>
        <taxon>Actinomycetes</taxon>
        <taxon>Micrococcales</taxon>
        <taxon>Microbacteriaceae</taxon>
        <taxon>Herbiconiux</taxon>
    </lineage>
</organism>
<dbReference type="InterPro" id="IPR045621">
    <property type="entry name" value="BPD_transp_1_N"/>
</dbReference>
<evidence type="ECO:0000313" key="10">
    <source>
        <dbReference type="Proteomes" id="UP001165586"/>
    </source>
</evidence>
<keyword evidence="4 7" id="KW-0812">Transmembrane</keyword>
<dbReference type="PROSITE" id="PS50928">
    <property type="entry name" value="ABC_TM1"/>
    <property type="match status" value="1"/>
</dbReference>
<evidence type="ECO:0000256" key="2">
    <source>
        <dbReference type="ARBA" id="ARBA00022448"/>
    </source>
</evidence>
<dbReference type="InterPro" id="IPR035906">
    <property type="entry name" value="MetI-like_sf"/>
</dbReference>
<protein>
    <submittedName>
        <fullName evidence="9">ABC transporter permease</fullName>
    </submittedName>
</protein>
<dbReference type="EMBL" id="JANLCJ010000008">
    <property type="protein sequence ID" value="MCS5735656.1"/>
    <property type="molecule type" value="Genomic_DNA"/>
</dbReference>
<keyword evidence="2 7" id="KW-0813">Transport</keyword>
<dbReference type="RefSeq" id="WP_259540600.1">
    <property type="nucleotide sequence ID" value="NZ_JANLCJ010000008.1"/>
</dbReference>
<feature type="transmembrane region" description="Helical" evidence="7">
    <location>
        <begin position="124"/>
        <end position="144"/>
    </location>
</feature>
<gene>
    <name evidence="9" type="ORF">N1032_18100</name>
</gene>
<dbReference type="PANTHER" id="PTHR43163:SF3">
    <property type="entry name" value="PEPTIDE ABC TRANSPORTER PERMEASE PROTEIN"/>
    <property type="match status" value="1"/>
</dbReference>
<evidence type="ECO:0000313" key="9">
    <source>
        <dbReference type="EMBL" id="MCS5735656.1"/>
    </source>
</evidence>
<feature type="transmembrane region" description="Helical" evidence="7">
    <location>
        <begin position="265"/>
        <end position="286"/>
    </location>
</feature>
<proteinExistence type="inferred from homology"/>
<keyword evidence="10" id="KW-1185">Reference proteome</keyword>
<keyword evidence="6 7" id="KW-0472">Membrane</keyword>
<reference evidence="9" key="1">
    <citation type="submission" date="2022-08" db="EMBL/GenBank/DDBJ databases">
        <authorList>
            <person name="Deng Y."/>
            <person name="Han X.-F."/>
            <person name="Zhang Y.-Q."/>
        </authorList>
    </citation>
    <scope>NUCLEOTIDE SEQUENCE</scope>
    <source>
        <strain evidence="9">CPCC 203386</strain>
    </source>
</reference>
<evidence type="ECO:0000256" key="7">
    <source>
        <dbReference type="RuleBase" id="RU363032"/>
    </source>
</evidence>
<dbReference type="InterPro" id="IPR000515">
    <property type="entry name" value="MetI-like"/>
</dbReference>
<evidence type="ECO:0000256" key="5">
    <source>
        <dbReference type="ARBA" id="ARBA00022989"/>
    </source>
</evidence>
<feature type="transmembrane region" description="Helical" evidence="7">
    <location>
        <begin position="34"/>
        <end position="55"/>
    </location>
</feature>
<feature type="transmembrane region" description="Helical" evidence="7">
    <location>
        <begin position="156"/>
        <end position="179"/>
    </location>
</feature>
<dbReference type="Gene3D" id="1.10.3720.10">
    <property type="entry name" value="MetI-like"/>
    <property type="match status" value="1"/>
</dbReference>
<dbReference type="Pfam" id="PF19300">
    <property type="entry name" value="BPD_transp_1_N"/>
    <property type="match status" value="1"/>
</dbReference>
<accession>A0ABT2H6V8</accession>
<evidence type="ECO:0000256" key="1">
    <source>
        <dbReference type="ARBA" id="ARBA00004651"/>
    </source>
</evidence>
<keyword evidence="3" id="KW-1003">Cell membrane</keyword>
<keyword evidence="5 7" id="KW-1133">Transmembrane helix</keyword>
<dbReference type="CDD" id="cd06261">
    <property type="entry name" value="TM_PBP2"/>
    <property type="match status" value="1"/>
</dbReference>
<feature type="domain" description="ABC transmembrane type-1" evidence="8">
    <location>
        <begin position="120"/>
        <end position="325"/>
    </location>
</feature>
<comment type="caution">
    <text evidence="9">The sequence shown here is derived from an EMBL/GenBank/DDBJ whole genome shotgun (WGS) entry which is preliminary data.</text>
</comment>
<feature type="transmembrane region" description="Helical" evidence="7">
    <location>
        <begin position="306"/>
        <end position="332"/>
    </location>
</feature>
<dbReference type="Pfam" id="PF00528">
    <property type="entry name" value="BPD_transp_1"/>
    <property type="match status" value="1"/>
</dbReference>
<evidence type="ECO:0000256" key="6">
    <source>
        <dbReference type="ARBA" id="ARBA00023136"/>
    </source>
</evidence>
<evidence type="ECO:0000256" key="4">
    <source>
        <dbReference type="ARBA" id="ARBA00022692"/>
    </source>
</evidence>
<feature type="transmembrane region" description="Helical" evidence="7">
    <location>
        <begin position="199"/>
        <end position="221"/>
    </location>
</feature>
<sequence length="341" mass="35841">MTPTTITYQSRGSARVTTALSRARAPFGYLATRAVMAAGALVVVSILVFGLVSLLPGDILVSRLGSQALPEQYQALAAQLGLDRPLWQQYLDWVGGFVRGDWGVSWMRDEPVSGLVIGRLVNSLMLGTVVLVMLIPLSFGLGIISGLRPGGVIDRVVSVLGSALLVVPEFVTGVLLLMLFSVQLKWFPVSSAPPADGDFFATVRVLILPAIPVVLASFGYLARLIRAGTLEVADAAYVRTATLKGLSRSRVIGAHIVRNAVPSSVSVTLLHVGTILGGLVIVEQLFSYSGLGKLIVDSTVSHDTPVLLAAAMVAGALTLAAIILGDIMLLVLDPRARAGAR</sequence>